<organism evidence="3 4">
    <name type="scientific">Acer yangbiense</name>
    <dbReference type="NCBI Taxonomy" id="1000413"/>
    <lineage>
        <taxon>Eukaryota</taxon>
        <taxon>Viridiplantae</taxon>
        <taxon>Streptophyta</taxon>
        <taxon>Embryophyta</taxon>
        <taxon>Tracheophyta</taxon>
        <taxon>Spermatophyta</taxon>
        <taxon>Magnoliopsida</taxon>
        <taxon>eudicotyledons</taxon>
        <taxon>Gunneridae</taxon>
        <taxon>Pentapetalae</taxon>
        <taxon>rosids</taxon>
        <taxon>malvids</taxon>
        <taxon>Sapindales</taxon>
        <taxon>Sapindaceae</taxon>
        <taxon>Hippocastanoideae</taxon>
        <taxon>Acereae</taxon>
        <taxon>Acer</taxon>
    </lineage>
</organism>
<feature type="domain" description="RNase H type-1" evidence="2">
    <location>
        <begin position="138"/>
        <end position="196"/>
    </location>
</feature>
<dbReference type="Pfam" id="PF13456">
    <property type="entry name" value="RVT_3"/>
    <property type="match status" value="1"/>
</dbReference>
<dbReference type="GO" id="GO:0003676">
    <property type="term" value="F:nucleic acid binding"/>
    <property type="evidence" value="ECO:0007669"/>
    <property type="project" value="InterPro"/>
</dbReference>
<keyword evidence="1" id="KW-1133">Transmembrane helix</keyword>
<evidence type="ECO:0000313" key="4">
    <source>
        <dbReference type="Proteomes" id="UP000323000"/>
    </source>
</evidence>
<keyword evidence="4" id="KW-1185">Reference proteome</keyword>
<keyword evidence="1" id="KW-0472">Membrane</keyword>
<dbReference type="Proteomes" id="UP000323000">
    <property type="component" value="Chromosome 2"/>
</dbReference>
<keyword evidence="1" id="KW-0812">Transmembrane</keyword>
<gene>
    <name evidence="3" type="ORF">EZV62_004030</name>
</gene>
<dbReference type="PANTHER" id="PTHR34892">
    <property type="entry name" value="VACUOLAR ATP SYNTHASE CATALYTIC SUBUNIT-RELATED / V-ATPASE-RELATED / VACUOLAR PROTON PUMP-LIKE PROTEIN"/>
    <property type="match status" value="1"/>
</dbReference>
<evidence type="ECO:0000259" key="2">
    <source>
        <dbReference type="Pfam" id="PF13456"/>
    </source>
</evidence>
<reference evidence="4" key="1">
    <citation type="journal article" date="2019" name="Gigascience">
        <title>De novo genome assembly of the endangered Acer yangbiense, a plant species with extremely small populations endemic to Yunnan Province, China.</title>
        <authorList>
            <person name="Yang J."/>
            <person name="Wariss H.M."/>
            <person name="Tao L."/>
            <person name="Zhang R."/>
            <person name="Yun Q."/>
            <person name="Hollingsworth P."/>
            <person name="Dao Z."/>
            <person name="Luo G."/>
            <person name="Guo H."/>
            <person name="Ma Y."/>
            <person name="Sun W."/>
        </authorList>
    </citation>
    <scope>NUCLEOTIDE SEQUENCE [LARGE SCALE GENOMIC DNA]</scope>
    <source>
        <strain evidence="4">cv. Malutang</strain>
    </source>
</reference>
<dbReference type="EMBL" id="VAHF01000002">
    <property type="protein sequence ID" value="TXG69095.1"/>
    <property type="molecule type" value="Genomic_DNA"/>
</dbReference>
<dbReference type="PANTHER" id="PTHR34892:SF2">
    <property type="entry name" value="VACUOLAR ATP SYNTHASE CATALYTIC SUBUNIT-RELATED _ V-ATPASE-RELATED _ VACUOLAR PROTON PUMP-LIKE PROTEIN"/>
    <property type="match status" value="1"/>
</dbReference>
<sequence length="203" mass="22434">MIHISDIKLIRTDTTLDLSQKAEKGISKFSHFCLAPGLLWGRQLLEFGSRWGVGNGTCIGIYSDHWLPCPHTFMVFSSPVLGELVTVDILKTVTGQLNRKLWVGRRCFYKISVLLTLALRLLVWVPKCFVGSFVHKINVDASIAATVGLVGVGVVIRDNMGCVMAARLKWYSDSFSIEITESLAVLKGLELASDHSNLVVEKT</sequence>
<dbReference type="GO" id="GO:0005773">
    <property type="term" value="C:vacuole"/>
    <property type="evidence" value="ECO:0007669"/>
    <property type="project" value="TreeGrafter"/>
</dbReference>
<dbReference type="InterPro" id="IPR002156">
    <property type="entry name" value="RNaseH_domain"/>
</dbReference>
<evidence type="ECO:0000313" key="3">
    <source>
        <dbReference type="EMBL" id="TXG69095.1"/>
    </source>
</evidence>
<dbReference type="OrthoDB" id="1704855at2759"/>
<feature type="transmembrane region" description="Helical" evidence="1">
    <location>
        <begin position="107"/>
        <end position="125"/>
    </location>
</feature>
<protein>
    <recommendedName>
        <fullName evidence="2">RNase H type-1 domain-containing protein</fullName>
    </recommendedName>
</protein>
<feature type="transmembrane region" description="Helical" evidence="1">
    <location>
        <begin position="137"/>
        <end position="156"/>
    </location>
</feature>
<name>A0A5C7IJ34_9ROSI</name>
<dbReference type="AlphaFoldDB" id="A0A5C7IJ34"/>
<accession>A0A5C7IJ34</accession>
<dbReference type="GO" id="GO:0004523">
    <property type="term" value="F:RNA-DNA hybrid ribonuclease activity"/>
    <property type="evidence" value="ECO:0007669"/>
    <property type="project" value="InterPro"/>
</dbReference>
<comment type="caution">
    <text evidence="3">The sequence shown here is derived from an EMBL/GenBank/DDBJ whole genome shotgun (WGS) entry which is preliminary data.</text>
</comment>
<evidence type="ECO:0000256" key="1">
    <source>
        <dbReference type="SAM" id="Phobius"/>
    </source>
</evidence>
<proteinExistence type="predicted"/>